<dbReference type="InterPro" id="IPR024746">
    <property type="entry name" value="Glyco_hydro_100"/>
</dbReference>
<accession>A0A835FQX4</accession>
<organism evidence="9 10">
    <name type="scientific">Digitaria exilis</name>
    <dbReference type="NCBI Taxonomy" id="1010633"/>
    <lineage>
        <taxon>Eukaryota</taxon>
        <taxon>Viridiplantae</taxon>
        <taxon>Streptophyta</taxon>
        <taxon>Embryophyta</taxon>
        <taxon>Tracheophyta</taxon>
        <taxon>Spermatophyta</taxon>
        <taxon>Magnoliopsida</taxon>
        <taxon>Liliopsida</taxon>
        <taxon>Poales</taxon>
        <taxon>Poaceae</taxon>
        <taxon>PACMAD clade</taxon>
        <taxon>Panicoideae</taxon>
        <taxon>Panicodae</taxon>
        <taxon>Paniceae</taxon>
        <taxon>Anthephorinae</taxon>
        <taxon>Digitaria</taxon>
    </lineage>
</organism>
<dbReference type="InterPro" id="IPR008928">
    <property type="entry name" value="6-hairpin_glycosidase_sf"/>
</dbReference>
<dbReference type="PANTHER" id="PTHR31916">
    <property type="match status" value="1"/>
</dbReference>
<dbReference type="Proteomes" id="UP000636709">
    <property type="component" value="Unassembled WGS sequence"/>
</dbReference>
<dbReference type="PROSITE" id="PS50053">
    <property type="entry name" value="UBIQUITIN_2"/>
    <property type="match status" value="1"/>
</dbReference>
<dbReference type="InterPro" id="IPR000626">
    <property type="entry name" value="Ubiquitin-like_dom"/>
</dbReference>
<evidence type="ECO:0000259" key="8">
    <source>
        <dbReference type="PROSITE" id="PS50053"/>
    </source>
</evidence>
<gene>
    <name evidence="9" type="ORF">HU200_005991</name>
</gene>
<dbReference type="GO" id="GO:0033926">
    <property type="term" value="F:endo-alpha-N-acetylgalactosaminidase activity"/>
    <property type="evidence" value="ECO:0007669"/>
    <property type="project" value="InterPro"/>
</dbReference>
<keyword evidence="10" id="KW-1185">Reference proteome</keyword>
<comment type="caution">
    <text evidence="9">The sequence shown here is derived from an EMBL/GenBank/DDBJ whole genome shotgun (WGS) entry which is preliminary data.</text>
</comment>
<dbReference type="SUPFAM" id="SSF48208">
    <property type="entry name" value="Six-hairpin glycosidases"/>
    <property type="match status" value="2"/>
</dbReference>
<reference evidence="9" key="1">
    <citation type="submission" date="2020-07" db="EMBL/GenBank/DDBJ databases">
        <title>Genome sequence and genetic diversity analysis of an under-domesticated orphan crop, white fonio (Digitaria exilis).</title>
        <authorList>
            <person name="Bennetzen J.L."/>
            <person name="Chen S."/>
            <person name="Ma X."/>
            <person name="Wang X."/>
            <person name="Yssel A.E.J."/>
            <person name="Chaluvadi S.R."/>
            <person name="Johnson M."/>
            <person name="Gangashetty P."/>
            <person name="Hamidou F."/>
            <person name="Sanogo M.D."/>
            <person name="Zwaenepoel A."/>
            <person name="Wallace J."/>
            <person name="Van De Peer Y."/>
            <person name="Van Deynze A."/>
        </authorList>
    </citation>
    <scope>NUCLEOTIDE SEQUENCE</scope>
    <source>
        <tissue evidence="9">Leaves</tissue>
    </source>
</reference>
<evidence type="ECO:0000256" key="7">
    <source>
        <dbReference type="SAM" id="MobiDB-lite"/>
    </source>
</evidence>
<protein>
    <recommendedName>
        <fullName evidence="3">beta-fructofuranosidase</fullName>
        <ecNumber evidence="3">3.2.1.26</ecNumber>
    </recommendedName>
</protein>
<dbReference type="Pfam" id="PF12899">
    <property type="entry name" value="Glyco_hydro_100"/>
    <property type="match status" value="2"/>
</dbReference>
<dbReference type="PANTHER" id="PTHR31916:SF42">
    <property type="entry name" value="ALKALINE_NEUTRAL INVERTASE"/>
    <property type="match status" value="1"/>
</dbReference>
<comment type="similarity">
    <text evidence="2">Belongs to the glycosyl hydrolase 100 family.</text>
</comment>
<evidence type="ECO:0000313" key="9">
    <source>
        <dbReference type="EMBL" id="KAF8772275.1"/>
    </source>
</evidence>
<dbReference type="FunFam" id="1.50.10.10:FF:000001">
    <property type="entry name" value="probable alkaline/neutral invertase B"/>
    <property type="match status" value="1"/>
</dbReference>
<evidence type="ECO:0000313" key="10">
    <source>
        <dbReference type="Proteomes" id="UP000636709"/>
    </source>
</evidence>
<dbReference type="InterPro" id="IPR029071">
    <property type="entry name" value="Ubiquitin-like_domsf"/>
</dbReference>
<dbReference type="Gene3D" id="1.50.10.10">
    <property type="match status" value="1"/>
</dbReference>
<evidence type="ECO:0000256" key="6">
    <source>
        <dbReference type="ARBA" id="ARBA00023295"/>
    </source>
</evidence>
<comment type="catalytic activity">
    <reaction evidence="1">
        <text>Hydrolysis of terminal non-reducing beta-D-fructofuranoside residues in beta-D-fructofuranosides.</text>
        <dbReference type="EC" id="3.2.1.26"/>
    </reaction>
</comment>
<evidence type="ECO:0000256" key="5">
    <source>
        <dbReference type="ARBA" id="ARBA00023277"/>
    </source>
</evidence>
<proteinExistence type="inferred from homology"/>
<dbReference type="InterPro" id="IPR012341">
    <property type="entry name" value="6hp_glycosidase-like_sf"/>
</dbReference>
<evidence type="ECO:0000256" key="3">
    <source>
        <dbReference type="ARBA" id="ARBA00012758"/>
    </source>
</evidence>
<keyword evidence="4" id="KW-0378">Hydrolase</keyword>
<keyword evidence="5" id="KW-0119">Carbohydrate metabolism</keyword>
<evidence type="ECO:0000256" key="1">
    <source>
        <dbReference type="ARBA" id="ARBA00000094"/>
    </source>
</evidence>
<dbReference type="GO" id="GO:0005987">
    <property type="term" value="P:sucrose catabolic process"/>
    <property type="evidence" value="ECO:0007669"/>
    <property type="project" value="TreeGrafter"/>
</dbReference>
<dbReference type="EC" id="3.2.1.26" evidence="3"/>
<feature type="domain" description="Ubiquitin-like" evidence="8">
    <location>
        <begin position="614"/>
        <end position="689"/>
    </location>
</feature>
<evidence type="ECO:0000256" key="2">
    <source>
        <dbReference type="ARBA" id="ARBA00007671"/>
    </source>
</evidence>
<feature type="region of interest" description="Disordered" evidence="7">
    <location>
        <begin position="69"/>
        <end position="89"/>
    </location>
</feature>
<dbReference type="EMBL" id="JACEFO010000423">
    <property type="protein sequence ID" value="KAF8772275.1"/>
    <property type="molecule type" value="Genomic_DNA"/>
</dbReference>
<name>A0A835FQX4_9POAL</name>
<evidence type="ECO:0000256" key="4">
    <source>
        <dbReference type="ARBA" id="ARBA00022801"/>
    </source>
</evidence>
<keyword evidence="6" id="KW-0326">Glycosidase</keyword>
<dbReference type="AlphaFoldDB" id="A0A835FQX4"/>
<dbReference type="GO" id="GO:0004575">
    <property type="term" value="F:sucrose alpha-glucosidase activity"/>
    <property type="evidence" value="ECO:0007669"/>
    <property type="project" value="TreeGrafter"/>
</dbReference>
<sequence>MVLCAEPPPKLKIPNKITEMTEDANHDSPKLERRKRMHHIERHRSCVVTLSDMELNDLYPHRLLQTPEVSKNAGGPQCSLHEETPTDANASHRHAIADAAWEVLKSSIVYFRGQGTVAAIDKSQGAALNYEQVFMRDFIPSALAFLMKGEHLMLQNFLVETARLQPREKKVGLFKFGQGVMLASFKLHHRNSTQKTENLLADFGETAIGRVAPVDSGLWWIIHLRAYTRWTGDTSLAESPNYQRAMDIIFSLCLPEGCDTSPALLCADGCSMIDRRMVFLRDFIPSALAFLMKGEHLMLQNFLVETACLQSREKMVGLFKLGQGVMLANCKVHHRNPTQKTESLLADFGETAIGRVAPVDSGLWWILLLRAYTRWTGDTSLAEIPNCQRARLIFRLCLSEGCDTSPALLCADGCSMINRRMALFFIDMRCALSMLKQDSNADFVSHITKQIIALSCHLHSYYWFDFRRLNDIYNTEEFSQTALNKFNVIPESIPDWIFDFMPGRGGYFIGNVNPVRMDLHWFCLGNIIAIMSPLATGEQAEAILDVVEECWEELIRETPVKICYPAMENKECQIITVCDLKNTKWSCHNGGSWPDEHALEMSSQEEEHIHGNFATFFVKLEGTTISVRQDLSITTTKMLLEHAYKRKGIRSYDGYALYCGKVLDDNKLLFDSKVCNDCTVEVKGRGRAGRMQYRKRSLNGKFNASQILFYDGRVLFDKCCKDKEAVVGFDSWARMIYEVPAMYNTLVYDPWSDSADPEAARHADEECEEESYYTRDTRGCLKFSRNHFRHAKLEEVEWLRRLNGMFTARAEGKRRRVALEARLADS</sequence>
<dbReference type="SUPFAM" id="SSF54236">
    <property type="entry name" value="Ubiquitin-like"/>
    <property type="match status" value="1"/>
</dbReference>